<evidence type="ECO:0000256" key="4">
    <source>
        <dbReference type="ARBA" id="ARBA00070119"/>
    </source>
</evidence>
<dbReference type="InterPro" id="IPR036812">
    <property type="entry name" value="NAD(P)_OxRdtase_dom_sf"/>
</dbReference>
<dbReference type="FunFam" id="3.20.20.100:FF:000005">
    <property type="entry name" value="NADP(H)-dependent aldo-keto reductase"/>
    <property type="match status" value="1"/>
</dbReference>
<dbReference type="InterPro" id="IPR023210">
    <property type="entry name" value="NADP_OxRdtase_dom"/>
</dbReference>
<organism evidence="6 7">
    <name type="scientific">Polaribacter vadi</name>
    <dbReference type="NCBI Taxonomy" id="1774273"/>
    <lineage>
        <taxon>Bacteria</taxon>
        <taxon>Pseudomonadati</taxon>
        <taxon>Bacteroidota</taxon>
        <taxon>Flavobacteriia</taxon>
        <taxon>Flavobacteriales</taxon>
        <taxon>Flavobacteriaceae</taxon>
    </lineage>
</organism>
<name>A0A1B8TSX3_9FLAO</name>
<dbReference type="CDD" id="cd19094">
    <property type="entry name" value="AKR_Tas-like"/>
    <property type="match status" value="1"/>
</dbReference>
<accession>A0A1B8TSX3</accession>
<dbReference type="PANTHER" id="PTHR43364:SF4">
    <property type="entry name" value="NAD(P)-LINKED OXIDOREDUCTASE SUPERFAMILY PROTEIN"/>
    <property type="match status" value="1"/>
</dbReference>
<dbReference type="Gene3D" id="3.20.20.100">
    <property type="entry name" value="NADP-dependent oxidoreductase domain"/>
    <property type="match status" value="1"/>
</dbReference>
<dbReference type="STRING" id="1774273.LPB03_11705"/>
<sequence length="346" mass="38717">MKYTTLPNTDTKVSKICLGTMTWGNQNTEAEGHEQMDYALENGVNFFDAAELYPVPATPETYGGTERIIGTWFKKTGNREKVVLASKIAGGGDYTAHIRNGGLSKANIFDAIDKSLQRLQTDYIDLYQLHWPNRGVNCFGVRDFPLKAANDEVENYLEILEGLQELIKQGKIKHIGLSNESPWGTMKYLQASEQYNLPRPATIQNSYSMIHRGFEVGMSEVSMRENVGLLAYSPLAQGVLSGKYLNGNLPEGARGTLYPRFIARYQNEGSERAVIKYQEIAKKHNLTISELSLAFINQLPFVTANIIGATKMSQLKENINSIHIDLSEEILKEIEEVHKEIPNPAP</sequence>
<evidence type="ECO:0000256" key="3">
    <source>
        <dbReference type="ARBA" id="ARBA00038157"/>
    </source>
</evidence>
<dbReference type="GO" id="GO:0016491">
    <property type="term" value="F:oxidoreductase activity"/>
    <property type="evidence" value="ECO:0007669"/>
    <property type="project" value="UniProtKB-KW"/>
</dbReference>
<dbReference type="InterPro" id="IPR020471">
    <property type="entry name" value="AKR"/>
</dbReference>
<dbReference type="PANTHER" id="PTHR43364">
    <property type="entry name" value="NADH-SPECIFIC METHYLGLYOXAL REDUCTASE-RELATED"/>
    <property type="match status" value="1"/>
</dbReference>
<proteinExistence type="inferred from homology"/>
<dbReference type="PRINTS" id="PR00069">
    <property type="entry name" value="ALDKETRDTASE"/>
</dbReference>
<gene>
    <name evidence="6" type="ORF">LPB3_11715</name>
</gene>
<evidence type="ECO:0000259" key="5">
    <source>
        <dbReference type="Pfam" id="PF00248"/>
    </source>
</evidence>
<dbReference type="EMBL" id="LSFM01000023">
    <property type="protein sequence ID" value="OBY62803.1"/>
    <property type="molecule type" value="Genomic_DNA"/>
</dbReference>
<keyword evidence="7" id="KW-1185">Reference proteome</keyword>
<evidence type="ECO:0000313" key="6">
    <source>
        <dbReference type="EMBL" id="OBY62803.1"/>
    </source>
</evidence>
<comment type="caution">
    <text evidence="6">The sequence shown here is derived from an EMBL/GenBank/DDBJ whole genome shotgun (WGS) entry which is preliminary data.</text>
</comment>
<evidence type="ECO:0000256" key="1">
    <source>
        <dbReference type="ARBA" id="ARBA00022857"/>
    </source>
</evidence>
<dbReference type="OrthoDB" id="9773828at2"/>
<dbReference type="InterPro" id="IPR050523">
    <property type="entry name" value="AKR_Detox_Biosynth"/>
</dbReference>
<protein>
    <recommendedName>
        <fullName evidence="4">Protein tas</fullName>
    </recommendedName>
</protein>
<evidence type="ECO:0000313" key="7">
    <source>
        <dbReference type="Proteomes" id="UP000092584"/>
    </source>
</evidence>
<reference evidence="7" key="1">
    <citation type="submission" date="2016-02" db="EMBL/GenBank/DDBJ databases">
        <authorList>
            <person name="Shin S.-K."/>
            <person name="Yi H."/>
            <person name="Kim E."/>
        </authorList>
    </citation>
    <scope>NUCLEOTIDE SEQUENCE [LARGE SCALE GENOMIC DNA]</scope>
    <source>
        <strain evidence="7">LPB0003</strain>
    </source>
</reference>
<dbReference type="RefSeq" id="WP_065319786.1">
    <property type="nucleotide sequence ID" value="NZ_CAXBLX010000001.1"/>
</dbReference>
<keyword evidence="2" id="KW-0560">Oxidoreductase</keyword>
<evidence type="ECO:0000256" key="2">
    <source>
        <dbReference type="ARBA" id="ARBA00023002"/>
    </source>
</evidence>
<feature type="domain" description="NADP-dependent oxidoreductase" evidence="5">
    <location>
        <begin position="15"/>
        <end position="337"/>
    </location>
</feature>
<dbReference type="KEGG" id="pob:LPB03_11705"/>
<dbReference type="SUPFAM" id="SSF51430">
    <property type="entry name" value="NAD(P)-linked oxidoreductase"/>
    <property type="match status" value="1"/>
</dbReference>
<dbReference type="Proteomes" id="UP000092584">
    <property type="component" value="Unassembled WGS sequence"/>
</dbReference>
<dbReference type="AlphaFoldDB" id="A0A1B8TSX3"/>
<dbReference type="Pfam" id="PF00248">
    <property type="entry name" value="Aldo_ket_red"/>
    <property type="match status" value="1"/>
</dbReference>
<keyword evidence="1" id="KW-0521">NADP</keyword>
<comment type="similarity">
    <text evidence="3">Belongs to the aldo/keto reductase family. Aldo/keto reductase 2 subfamily.</text>
</comment>